<dbReference type="EMBL" id="LRDB01000050">
    <property type="protein sequence ID" value="KYG72975.1"/>
    <property type="molecule type" value="Genomic_DNA"/>
</dbReference>
<dbReference type="Proteomes" id="UP000075615">
    <property type="component" value="Unassembled WGS sequence"/>
</dbReference>
<evidence type="ECO:0000256" key="2">
    <source>
        <dbReference type="SAM" id="SignalP"/>
    </source>
</evidence>
<dbReference type="AlphaFoldDB" id="A0A150X2N0"/>
<dbReference type="Pfam" id="PF00326">
    <property type="entry name" value="Peptidase_S9"/>
    <property type="match status" value="1"/>
</dbReference>
<dbReference type="PANTHER" id="PTHR42776:SF27">
    <property type="entry name" value="DIPEPTIDYL PEPTIDASE FAMILY MEMBER 6"/>
    <property type="match status" value="1"/>
</dbReference>
<evidence type="ECO:0000313" key="4">
    <source>
        <dbReference type="EMBL" id="KYG72975.1"/>
    </source>
</evidence>
<dbReference type="STRING" id="296218.AWN68_09770"/>
<feature type="domain" description="Peptidase S9 prolyl oligopeptidase catalytic" evidence="3">
    <location>
        <begin position="731"/>
        <end position="906"/>
    </location>
</feature>
<evidence type="ECO:0000259" key="3">
    <source>
        <dbReference type="Pfam" id="PF00326"/>
    </source>
</evidence>
<accession>A0A150X2N0</accession>
<keyword evidence="5" id="KW-1185">Reference proteome</keyword>
<dbReference type="SUPFAM" id="SSF82171">
    <property type="entry name" value="DPP6 N-terminal domain-like"/>
    <property type="match status" value="1"/>
</dbReference>
<organism evidence="4 5">
    <name type="scientific">Roseivirga echinicomitans</name>
    <dbReference type="NCBI Taxonomy" id="296218"/>
    <lineage>
        <taxon>Bacteria</taxon>
        <taxon>Pseudomonadati</taxon>
        <taxon>Bacteroidota</taxon>
        <taxon>Cytophagia</taxon>
        <taxon>Cytophagales</taxon>
        <taxon>Roseivirgaceae</taxon>
        <taxon>Roseivirga</taxon>
    </lineage>
</organism>
<comment type="caution">
    <text evidence="4">The sequence shown here is derived from an EMBL/GenBank/DDBJ whole genome shotgun (WGS) entry which is preliminary data.</text>
</comment>
<reference evidence="4 5" key="1">
    <citation type="submission" date="2016-01" db="EMBL/GenBank/DDBJ databases">
        <title>Genome sequencing of Roseivirga echinicomitans KMM 6058.</title>
        <authorList>
            <person name="Selvaratnam C."/>
            <person name="Thevarajoo S."/>
            <person name="Goh K.M."/>
            <person name="Ee R."/>
            <person name="Chan K.-G."/>
            <person name="Chong C.S."/>
        </authorList>
    </citation>
    <scope>NUCLEOTIDE SEQUENCE [LARGE SCALE GENOMIC DNA]</scope>
    <source>
        <strain evidence="4 5">KMM 6058</strain>
    </source>
</reference>
<evidence type="ECO:0000256" key="1">
    <source>
        <dbReference type="ARBA" id="ARBA00022801"/>
    </source>
</evidence>
<dbReference type="InterPro" id="IPR001375">
    <property type="entry name" value="Peptidase_S9_cat"/>
</dbReference>
<evidence type="ECO:0000313" key="5">
    <source>
        <dbReference type="Proteomes" id="UP000075615"/>
    </source>
</evidence>
<proteinExistence type="predicted"/>
<dbReference type="Gene3D" id="3.40.50.1820">
    <property type="entry name" value="alpha/beta hydrolase"/>
    <property type="match status" value="1"/>
</dbReference>
<dbReference type="PANTHER" id="PTHR42776">
    <property type="entry name" value="SERINE PEPTIDASE S9 FAMILY MEMBER"/>
    <property type="match status" value="1"/>
</dbReference>
<dbReference type="SUPFAM" id="SSF53474">
    <property type="entry name" value="alpha/beta-Hydrolases"/>
    <property type="match status" value="1"/>
</dbReference>
<feature type="chain" id="PRO_5007574178" description="Peptidase S9 prolyl oligopeptidase catalytic domain-containing protein" evidence="2">
    <location>
        <begin position="39"/>
        <end position="931"/>
    </location>
</feature>
<keyword evidence="2" id="KW-0732">Signal</keyword>
<name>A0A150X2N0_9BACT</name>
<gene>
    <name evidence="4" type="ORF">AWN68_09770</name>
</gene>
<dbReference type="InterPro" id="IPR029058">
    <property type="entry name" value="AB_hydrolase_fold"/>
</dbReference>
<feature type="signal peptide" evidence="2">
    <location>
        <begin position="1"/>
        <end position="38"/>
    </location>
</feature>
<dbReference type="GO" id="GO:0004252">
    <property type="term" value="F:serine-type endopeptidase activity"/>
    <property type="evidence" value="ECO:0007669"/>
    <property type="project" value="TreeGrafter"/>
</dbReference>
<keyword evidence="1" id="KW-0378">Hydrolase</keyword>
<sequence length="931" mass="105925">MHSKTLKIMHQFFQAPWRKSLKSFLVLFAFVFANTGMAQNGQLKPLTVADYGQWESLGFSSTFSDDGNWFFYDIRRNNDKNEVRLHHLTDNALKVLPEGSRAQFSANSQWLGYFINPTAEAREKSKKPLRSQFRLLSLNGADSLTVEDVNAFSFSDDSQFLAMKHYTASGKKSDGADLIIRNLKTGKAFNFGNVSDFAWQENGSLLAMTIDADGKAGNGVQLFDAKTNILQVLDSKEAVYTGLNWREESDDLAVFRSFKNEEYEDSTQHILAWQKLTTKAPVASVFDQQSIIGFPADNRVVNNRSLTWSKNGQSIFFEIKVWEKKPVKAEAKEDEEKKDSQDLTDEAPALQIWHSTDVQVIPEQEQLAKRRREDQYLSVWHLSNNKFVQLANDLTESVRLQTDATILIGSDATPYEKEAMFGRGNIDAYTVDIMTGAREKILTKVNYIYAVSPDAQFVPYVEGKDVFVYNIKTKSKKVLSEGLDTSFVNQDDDHPTPDKRPYGFVAWEKKGASFFVHSKFDLWQFYTNGSKPRKITDGKAEQMRSRYAYIDFEDYIDEKEAMYVSLFGTWSKKSGYGMVTPGKKPKQLIWEDARVGRLNKAENAERYAYTIESFSDSPDYFVGSGALTDAKQVSNTNPFQSEYQWGRNELVQYTNANGQELQGSLFYPANYEPGKKYPMITYIYELLSDGLHSYVVPSQRSYYNNSVFTQEGYFVLMPDILFDAGDPGISSVRTMEAAVKTVVDMGVVDEKRVGLIGHSWGGYQAGYAVTQTDIFAASVAGAGLTNLTSMYGMIAWAFGGAPENEHFEVSQERMEVAPYMDVDRYIRNSSVFNVEKLNTPLLFEVGDNDQNVDWRQGIEYYNAARRAGKQFVLLVYANEGHGLGQDKNRSDYQMRILKWFGHYLKGEPIEPWIQQGIPYETQMKNLKNWKK</sequence>
<protein>
    <recommendedName>
        <fullName evidence="3">Peptidase S9 prolyl oligopeptidase catalytic domain-containing protein</fullName>
    </recommendedName>
</protein>
<dbReference type="GO" id="GO:0006508">
    <property type="term" value="P:proteolysis"/>
    <property type="evidence" value="ECO:0007669"/>
    <property type="project" value="InterPro"/>
</dbReference>